<accession>A0A508WWG8</accession>
<dbReference type="RefSeq" id="WP_180161776.1">
    <property type="nucleotide sequence ID" value="NZ_CABFNB010000097.1"/>
</dbReference>
<gene>
    <name evidence="2" type="ORF">EMEDMD4_310026</name>
</gene>
<dbReference type="EMBL" id="CABFNB010000097">
    <property type="protein sequence ID" value="VTZ61777.1"/>
    <property type="molecule type" value="Genomic_DNA"/>
</dbReference>
<protein>
    <submittedName>
        <fullName evidence="2">Uncharacterized protein</fullName>
    </submittedName>
</protein>
<feature type="region of interest" description="Disordered" evidence="1">
    <location>
        <begin position="1"/>
        <end position="28"/>
    </location>
</feature>
<dbReference type="AlphaFoldDB" id="A0A508WWG8"/>
<sequence length="81" mass="8514">MTDQTATAPAATAPAAATAPEAAEAKGKVKKTPVKLLYDVWNEKGERVARGTVLKVPVEDAKRMIKDGKAERADPLPGDAE</sequence>
<organism evidence="2">
    <name type="scientific">Sinorhizobium medicae</name>
    <dbReference type="NCBI Taxonomy" id="110321"/>
    <lineage>
        <taxon>Bacteria</taxon>
        <taxon>Pseudomonadati</taxon>
        <taxon>Pseudomonadota</taxon>
        <taxon>Alphaproteobacteria</taxon>
        <taxon>Hyphomicrobiales</taxon>
        <taxon>Rhizobiaceae</taxon>
        <taxon>Sinorhizobium/Ensifer group</taxon>
        <taxon>Sinorhizobium</taxon>
    </lineage>
</organism>
<dbReference type="Proteomes" id="UP000507954">
    <property type="component" value="Unassembled WGS sequence"/>
</dbReference>
<evidence type="ECO:0000256" key="1">
    <source>
        <dbReference type="SAM" id="MobiDB-lite"/>
    </source>
</evidence>
<feature type="compositionally biased region" description="Low complexity" evidence="1">
    <location>
        <begin position="1"/>
        <end position="22"/>
    </location>
</feature>
<proteinExistence type="predicted"/>
<evidence type="ECO:0000313" key="2">
    <source>
        <dbReference type="EMBL" id="VTZ61777.1"/>
    </source>
</evidence>
<name>A0A508WWG8_9HYPH</name>
<reference evidence="2" key="1">
    <citation type="submission" date="2019-06" db="EMBL/GenBank/DDBJ databases">
        <authorList>
            <person name="Le Quere A."/>
            <person name="Colella S."/>
        </authorList>
    </citation>
    <scope>NUCLEOTIDE SEQUENCE</scope>
    <source>
        <strain evidence="2">EmedicaeMD41</strain>
    </source>
</reference>